<name>D6A753_STRV1</name>
<proteinExistence type="predicted"/>
<evidence type="ECO:0000313" key="4">
    <source>
        <dbReference type="Proteomes" id="UP000003824"/>
    </source>
</evidence>
<dbReference type="Gene3D" id="3.30.110.40">
    <property type="entry name" value="TusA-like domain"/>
    <property type="match status" value="1"/>
</dbReference>
<dbReference type="EMBL" id="DS999641">
    <property type="protein sequence ID" value="EFE71879.2"/>
    <property type="molecule type" value="Genomic_DNA"/>
</dbReference>
<dbReference type="CDD" id="cd00291">
    <property type="entry name" value="SirA_YedF_YeeD"/>
    <property type="match status" value="1"/>
</dbReference>
<accession>D6A753</accession>
<feature type="region of interest" description="Disordered" evidence="1">
    <location>
        <begin position="1"/>
        <end position="32"/>
    </location>
</feature>
<gene>
    <name evidence="3" type="ORF">SSFG_07115</name>
</gene>
<dbReference type="Pfam" id="PF01206">
    <property type="entry name" value="TusA"/>
    <property type="match status" value="1"/>
</dbReference>
<feature type="compositionally biased region" description="Pro residues" evidence="1">
    <location>
        <begin position="1"/>
        <end position="15"/>
    </location>
</feature>
<organism evidence="3 4">
    <name type="scientific">Streptomyces viridosporus (strain ATCC 14672 / DSM 40746 / JCM 4963 / KCTC 9882 / NRRL B-12104 / FH 1290)</name>
    <name type="common">Streptomyces ghanaensis</name>
    <dbReference type="NCBI Taxonomy" id="566461"/>
    <lineage>
        <taxon>Bacteria</taxon>
        <taxon>Bacillati</taxon>
        <taxon>Actinomycetota</taxon>
        <taxon>Actinomycetes</taxon>
        <taxon>Kitasatosporales</taxon>
        <taxon>Streptomycetaceae</taxon>
        <taxon>Streptomyces</taxon>
    </lineage>
</organism>
<dbReference type="InterPro" id="IPR001455">
    <property type="entry name" value="TusA-like"/>
</dbReference>
<dbReference type="eggNOG" id="COG0425">
    <property type="taxonomic scope" value="Bacteria"/>
</dbReference>
<evidence type="ECO:0000313" key="3">
    <source>
        <dbReference type="EMBL" id="EFE71879.2"/>
    </source>
</evidence>
<dbReference type="SUPFAM" id="SSF64307">
    <property type="entry name" value="SirA-like"/>
    <property type="match status" value="1"/>
</dbReference>
<feature type="domain" description="UPF0033" evidence="2">
    <location>
        <begin position="31"/>
        <end position="85"/>
    </location>
</feature>
<evidence type="ECO:0000259" key="2">
    <source>
        <dbReference type="Pfam" id="PF01206"/>
    </source>
</evidence>
<dbReference type="AlphaFoldDB" id="D6A753"/>
<evidence type="ECO:0000256" key="1">
    <source>
        <dbReference type="SAM" id="MobiDB-lite"/>
    </source>
</evidence>
<protein>
    <submittedName>
        <fullName evidence="3">Predicted protein</fullName>
    </submittedName>
</protein>
<dbReference type="Proteomes" id="UP000003824">
    <property type="component" value="Unassembled WGS sequence"/>
</dbReference>
<dbReference type="InterPro" id="IPR036868">
    <property type="entry name" value="TusA-like_sf"/>
</dbReference>
<sequence length="197" mass="21606">MPSPLPSCPLSPSPPTADETHQPRHPAPGNTVDGTGLLCVTLLLRLRKEIDGAEPGTVVHVIATDPATPLDLPAWCHLTGHHYLQPGDYIKLCGGHGTDSDAKNVVYRDNCNFPWNKDKDTIYLYKHLRCPRGRALLHQARPRPGRQRLQQLSRLTPETIRRTAVTCPTTPARAVPDDQPAVRGARLGEFPCRVGTA</sequence>
<reference evidence="4" key="1">
    <citation type="submission" date="2008-12" db="EMBL/GenBank/DDBJ databases">
        <title>Annotation of Streptomyces ghanaensis ATCC 14672.</title>
        <authorList>
            <consortium name="The Broad Institute Genome Sequencing Platform"/>
            <consortium name="Broad Institute Microbial Sequencing Center"/>
            <person name="Fischbach M."/>
            <person name="Ward D."/>
            <person name="Young S."/>
            <person name="Kodira C.D."/>
            <person name="Zeng Q."/>
            <person name="Koehrsen M."/>
            <person name="Godfrey P."/>
            <person name="Alvarado L."/>
            <person name="Berlin A.M."/>
            <person name="Borenstein D."/>
            <person name="Chen Z."/>
            <person name="Engels R."/>
            <person name="Freedman E."/>
            <person name="Gellesch M."/>
            <person name="Goldberg J."/>
            <person name="Griggs A."/>
            <person name="Gujja S."/>
            <person name="Heiman D.I."/>
            <person name="Hepburn T.A."/>
            <person name="Howarth C."/>
            <person name="Jen D."/>
            <person name="Larson L."/>
            <person name="Lewis B."/>
            <person name="Mehta T."/>
            <person name="Park D."/>
            <person name="Pearson M."/>
            <person name="Roberts A."/>
            <person name="Saif S."/>
            <person name="Shea T.D."/>
            <person name="Shenoy N."/>
            <person name="Sisk P."/>
            <person name="Stolte C."/>
            <person name="Sykes S.N."/>
            <person name="Walk T."/>
            <person name="White J."/>
            <person name="Yandava C."/>
            <person name="Straight P."/>
            <person name="Clardy J."/>
            <person name="Hung D."/>
            <person name="Kolter R."/>
            <person name="Mekalanos J."/>
            <person name="Walker S."/>
            <person name="Walsh C.T."/>
            <person name="Wieland B.L.C."/>
            <person name="Ilzarbe M."/>
            <person name="Galagan J."/>
            <person name="Nusbaum C."/>
            <person name="Birren B."/>
        </authorList>
    </citation>
    <scope>NUCLEOTIDE SEQUENCE [LARGE SCALE GENOMIC DNA]</scope>
    <source>
        <strain evidence="4">ATCC 14672 / DSM 40746 / JCM 4963 / KCTC 9882 / NRRL B-12104 / FH 1290</strain>
    </source>
</reference>